<feature type="DNA-binding region" description="Homeobox" evidence="7">
    <location>
        <begin position="426"/>
        <end position="485"/>
    </location>
</feature>
<dbReference type="Pfam" id="PF16878">
    <property type="entry name" value="SIX1_SD"/>
    <property type="match status" value="1"/>
</dbReference>
<dbReference type="InterPro" id="IPR009057">
    <property type="entry name" value="Homeodomain-like_sf"/>
</dbReference>
<evidence type="ECO:0000256" key="6">
    <source>
        <dbReference type="ARBA" id="ARBA00023242"/>
    </source>
</evidence>
<evidence type="ECO:0000256" key="7">
    <source>
        <dbReference type="PROSITE-ProRule" id="PRU00108"/>
    </source>
</evidence>
<feature type="compositionally biased region" description="Basic and acidic residues" evidence="9">
    <location>
        <begin position="791"/>
        <end position="804"/>
    </location>
</feature>
<dbReference type="PANTHER" id="PTHR10390:SF33">
    <property type="entry name" value="PROTEIN OPTIX"/>
    <property type="match status" value="1"/>
</dbReference>
<keyword evidence="4 7" id="KW-0238">DNA-binding</keyword>
<evidence type="ECO:0000313" key="12">
    <source>
        <dbReference type="Proteomes" id="UP000748531"/>
    </source>
</evidence>
<evidence type="ECO:0000313" key="11">
    <source>
        <dbReference type="EMBL" id="KAF5406253.1"/>
    </source>
</evidence>
<evidence type="ECO:0000256" key="4">
    <source>
        <dbReference type="ARBA" id="ARBA00023125"/>
    </source>
</evidence>
<feature type="compositionally biased region" description="Low complexity" evidence="9">
    <location>
        <begin position="993"/>
        <end position="1004"/>
    </location>
</feature>
<feature type="region of interest" description="Disordered" evidence="9">
    <location>
        <begin position="468"/>
        <end position="614"/>
    </location>
</feature>
<comment type="similarity">
    <text evidence="2">Belongs to the SIX/Sine oculis homeobox family.</text>
</comment>
<feature type="compositionally biased region" description="Polar residues" evidence="9">
    <location>
        <begin position="969"/>
        <end position="982"/>
    </location>
</feature>
<evidence type="ECO:0000259" key="10">
    <source>
        <dbReference type="PROSITE" id="PS50071"/>
    </source>
</evidence>
<dbReference type="PANTHER" id="PTHR10390">
    <property type="entry name" value="HOMEOBOX PROTEIN SIX"/>
    <property type="match status" value="1"/>
</dbReference>
<comment type="subcellular location">
    <subcellularLocation>
        <location evidence="1 7 8">Nucleus</location>
    </subcellularLocation>
</comment>
<comment type="caution">
    <text evidence="11">The sequence shown here is derived from an EMBL/GenBank/DDBJ whole genome shotgun (WGS) entry which is preliminary data.</text>
</comment>
<keyword evidence="5 7" id="KW-0371">Homeobox</keyword>
<evidence type="ECO:0000256" key="2">
    <source>
        <dbReference type="ARBA" id="ARBA00008161"/>
    </source>
</evidence>
<reference evidence="11" key="1">
    <citation type="submission" date="2019-05" db="EMBL/GenBank/DDBJ databases">
        <title>Annotation for the trematode Paragonimus heterotremus.</title>
        <authorList>
            <person name="Choi Y.-J."/>
        </authorList>
    </citation>
    <scope>NUCLEOTIDE SEQUENCE</scope>
    <source>
        <strain evidence="11">LC</strain>
    </source>
</reference>
<keyword evidence="12" id="KW-1185">Reference proteome</keyword>
<dbReference type="FunFam" id="1.10.10.60:FF:000046">
    <property type="entry name" value="SIX homeobox 3"/>
    <property type="match status" value="1"/>
</dbReference>
<accession>A0A8J4WK15</accession>
<name>A0A8J4WK15_9TREM</name>
<evidence type="ECO:0000256" key="5">
    <source>
        <dbReference type="ARBA" id="ARBA00023155"/>
    </source>
</evidence>
<dbReference type="SMART" id="SM00389">
    <property type="entry name" value="HOX"/>
    <property type="match status" value="1"/>
</dbReference>
<feature type="compositionally biased region" description="Polar residues" evidence="9">
    <location>
        <begin position="104"/>
        <end position="129"/>
    </location>
</feature>
<dbReference type="Pfam" id="PF00046">
    <property type="entry name" value="Homeodomain"/>
    <property type="match status" value="1"/>
</dbReference>
<dbReference type="GO" id="GO:0005667">
    <property type="term" value="C:transcription regulator complex"/>
    <property type="evidence" value="ECO:0007669"/>
    <property type="project" value="TreeGrafter"/>
</dbReference>
<dbReference type="EMBL" id="LUCH01000056">
    <property type="protein sequence ID" value="KAF5406253.1"/>
    <property type="molecule type" value="Genomic_DNA"/>
</dbReference>
<dbReference type="Proteomes" id="UP000748531">
    <property type="component" value="Unassembled WGS sequence"/>
</dbReference>
<gene>
    <name evidence="11" type="ORF">PHET_00222</name>
</gene>
<dbReference type="GO" id="GO:0000981">
    <property type="term" value="F:DNA-binding transcription factor activity, RNA polymerase II-specific"/>
    <property type="evidence" value="ECO:0007669"/>
    <property type="project" value="TreeGrafter"/>
</dbReference>
<feature type="region of interest" description="Disordered" evidence="9">
    <location>
        <begin position="788"/>
        <end position="812"/>
    </location>
</feature>
<keyword evidence="3" id="KW-0217">Developmental protein</keyword>
<dbReference type="GO" id="GO:0000978">
    <property type="term" value="F:RNA polymerase II cis-regulatory region sequence-specific DNA binding"/>
    <property type="evidence" value="ECO:0007669"/>
    <property type="project" value="TreeGrafter"/>
</dbReference>
<evidence type="ECO:0000256" key="8">
    <source>
        <dbReference type="RuleBase" id="RU000682"/>
    </source>
</evidence>
<dbReference type="AlphaFoldDB" id="A0A8J4WK15"/>
<dbReference type="OrthoDB" id="3501850at2759"/>
<dbReference type="CDD" id="cd00086">
    <property type="entry name" value="homeodomain"/>
    <property type="match status" value="1"/>
</dbReference>
<protein>
    <recommendedName>
        <fullName evidence="10">Homeobox domain-containing protein</fullName>
    </recommendedName>
</protein>
<feature type="region of interest" description="Disordered" evidence="9">
    <location>
        <begin position="969"/>
        <end position="1010"/>
    </location>
</feature>
<evidence type="ECO:0000256" key="9">
    <source>
        <dbReference type="SAM" id="MobiDB-lite"/>
    </source>
</evidence>
<proteinExistence type="inferred from homology"/>
<organism evidence="11 12">
    <name type="scientific">Paragonimus heterotremus</name>
    <dbReference type="NCBI Taxonomy" id="100268"/>
    <lineage>
        <taxon>Eukaryota</taxon>
        <taxon>Metazoa</taxon>
        <taxon>Spiralia</taxon>
        <taxon>Lophotrochozoa</taxon>
        <taxon>Platyhelminthes</taxon>
        <taxon>Trematoda</taxon>
        <taxon>Digenea</taxon>
        <taxon>Plagiorchiida</taxon>
        <taxon>Troglotremata</taxon>
        <taxon>Troglotrematidae</taxon>
        <taxon>Paragonimus</taxon>
    </lineage>
</organism>
<dbReference type="GO" id="GO:0005634">
    <property type="term" value="C:nucleus"/>
    <property type="evidence" value="ECO:0007669"/>
    <property type="project" value="UniProtKB-SubCell"/>
</dbReference>
<feature type="compositionally biased region" description="Polar residues" evidence="9">
    <location>
        <begin position="542"/>
        <end position="565"/>
    </location>
</feature>
<dbReference type="PROSITE" id="PS50071">
    <property type="entry name" value="HOMEOBOX_2"/>
    <property type="match status" value="1"/>
</dbReference>
<dbReference type="InterPro" id="IPR001356">
    <property type="entry name" value="HD"/>
</dbReference>
<evidence type="ECO:0000256" key="1">
    <source>
        <dbReference type="ARBA" id="ARBA00004123"/>
    </source>
</evidence>
<sequence length="1010" mass="112563">MATIPAESSVKSMATNFHLKMNKDLERVKAENFNLRRLFPSALFSDIPNTPQSVPTNSCSKTEVNENTSLGVNVPKDLLTKLPECDPQSSIKLSPRVKLNSDSIPTGHSLLTASSTSEVSVGQQPTDLSRTGPRAPLPFPTPMDWIFNPQNLLAALTAARNFTITGLDTSQSLLSQSVTRVPTIDQLEWLKNQSPVSNIHCFPSSTPISTQPSNPYKAGTRVFTSPPERSATSPGALWVAGKQPVEFISPPFPSTNKPMGLKNNRMRSRYLNHTPTKCIKTGTSHKVHNTEFQIPTQDTKSPLPFSFIPQEIIHVCQTFEETGDIERLSRFLWSLPLNTSLWEVLNRSEVILRARALVAFHSSNFRELYAILERHTFPKSSHVKLQAMWLEAHYQEAEKLRGRPLGPVDKYRVRKKFPMPRTIWDGEQKTHCFKERTRGLLREWYLQDPYPSPAKKRELASATGLTPTQVGNWFKNRRQRDRAAAAKNQNLENSDSDVDPDNCSQSEDQTLESKLKPQSESDTTSRVASDRPGSSFYDVNSRYGSTTNNPTVHLQFDQGPTSPGNSDDWLESDAFSLPGDPELQAAIPTQHTRRENPPQKQKRRRLCDSEEEKHTIHLEHSKGFSNKYWDPIGRETEGDYQKSFSLLSETNNKDIDFSTEGRTVWPISERGCKPTTSVSSEYLNNIMHNLLPVSLPPNPLLSNPLSIPQPGSQILPGQWNCPPIDVLFSMASKLSCAINDDKLNTGQHIDQRFTETHRPTPSLLSEAIDMEKSNKLSSFSISNLGVIDSPSRSDEVQNETDHKKSYQCHSRGNRTESTINISHKSEFQVDGTSPLNNTMELWQSMFQLYSTALKAGMGNAPQLSSVTPHDQKLSGGVGLTVDPRLVCTRKLPVCSVPGTWSSTRTDSLQSRVGTWNTTTKTDAYCAFPNVLSHSPLGLLDQVSEYELGALDSKKAGTQEMQVVSASNTTEHAFFTSPRSSSDGSERETMPQFGLLTHSTSSTGSPKHSFE</sequence>
<keyword evidence="6 7" id="KW-0539">Nucleus</keyword>
<dbReference type="Gene3D" id="1.10.10.60">
    <property type="entry name" value="Homeodomain-like"/>
    <property type="match status" value="1"/>
</dbReference>
<dbReference type="SUPFAM" id="SSF46689">
    <property type="entry name" value="Homeodomain-like"/>
    <property type="match status" value="1"/>
</dbReference>
<evidence type="ECO:0000256" key="3">
    <source>
        <dbReference type="ARBA" id="ARBA00022473"/>
    </source>
</evidence>
<feature type="region of interest" description="Disordered" evidence="9">
    <location>
        <begin position="104"/>
        <end position="133"/>
    </location>
</feature>
<dbReference type="InterPro" id="IPR031701">
    <property type="entry name" value="SIX1_SD"/>
</dbReference>
<feature type="domain" description="Homeobox" evidence="10">
    <location>
        <begin position="424"/>
        <end position="484"/>
    </location>
</feature>